<protein>
    <submittedName>
        <fullName evidence="1">Uncharacterized protein</fullName>
    </submittedName>
</protein>
<dbReference type="EMBL" id="MPDP01000315">
    <property type="protein sequence ID" value="KAK1446931.1"/>
    <property type="molecule type" value="Genomic_DNA"/>
</dbReference>
<evidence type="ECO:0000313" key="1">
    <source>
        <dbReference type="EMBL" id="KAK1446931.1"/>
    </source>
</evidence>
<sequence length="183" mass="20810">MSWDDYISYYGEYEYCEIRQYSRSSYQVDDIIDLHNKEGPSPSLRRILLRQAHNNAPAKFAQIIDHSEPMLYEVTEDQLLHTSFGDICPSGNYYSRQFLKASTQTNLEFSKDSATAEESVNFTPYFSTNDSRDLFKVAASIASCFAATCEQTRKPTLFIVISNSGFALVSSPGIDNRLKDSIY</sequence>
<organism evidence="1 2">
    <name type="scientific">Colletotrichum cuscutae</name>
    <dbReference type="NCBI Taxonomy" id="1209917"/>
    <lineage>
        <taxon>Eukaryota</taxon>
        <taxon>Fungi</taxon>
        <taxon>Dikarya</taxon>
        <taxon>Ascomycota</taxon>
        <taxon>Pezizomycotina</taxon>
        <taxon>Sordariomycetes</taxon>
        <taxon>Hypocreomycetidae</taxon>
        <taxon>Glomerellales</taxon>
        <taxon>Glomerellaceae</taxon>
        <taxon>Colletotrichum</taxon>
        <taxon>Colletotrichum acutatum species complex</taxon>
    </lineage>
</organism>
<dbReference type="Proteomes" id="UP001239213">
    <property type="component" value="Unassembled WGS sequence"/>
</dbReference>
<evidence type="ECO:0000313" key="2">
    <source>
        <dbReference type="Proteomes" id="UP001239213"/>
    </source>
</evidence>
<reference evidence="1" key="1">
    <citation type="submission" date="2016-11" db="EMBL/GenBank/DDBJ databases">
        <title>The genome sequence of Colletotrichum cuscutae.</title>
        <authorList>
            <person name="Baroncelli R."/>
        </authorList>
    </citation>
    <scope>NUCLEOTIDE SEQUENCE</scope>
    <source>
        <strain evidence="1">IMI 304802</strain>
    </source>
</reference>
<dbReference type="AlphaFoldDB" id="A0AAI9TW45"/>
<name>A0AAI9TW45_9PEZI</name>
<accession>A0AAI9TW45</accession>
<comment type="caution">
    <text evidence="1">The sequence shown here is derived from an EMBL/GenBank/DDBJ whole genome shotgun (WGS) entry which is preliminary data.</text>
</comment>
<gene>
    <name evidence="1" type="ORF">CCUS01_02490</name>
</gene>
<proteinExistence type="predicted"/>
<keyword evidence="2" id="KW-1185">Reference proteome</keyword>